<evidence type="ECO:0000259" key="1">
    <source>
        <dbReference type="Pfam" id="PF13477"/>
    </source>
</evidence>
<sequence length="406" mass="43925">MSKLVTDKVLQNPAPTPKIAFIVTEDWFFASHFLPMLRAARQAGVEPVVITRVRDHADLIEAAGARVIALEADRRSLNPLGLVSTVTRLARILRREKIDAVHCIALRSILVGAPAAQLAGIKRRVFAVTGGGLLSAKKDLTGRFADAAIRLPIRGLFQSKETHFLFENTDDPSQFGLRPEDANVTIVGGAGVDPDHLQELPMPALPTLRVALVARLLWSKGVDLAVEAVRIARAQGHDIRLTLCGEPDPSNPRAISPALLGEWSAEEGIEWRGFVRDVRTVWQEHHVACLPSRGGEGLPRTLLEAAACGRAIVTTDVPGCRHLVRDGIEGRIVPPNDAHALADALIQLSQDHDAVAQMGVAARQRIHQGFSEADIIDAVARMYSKLFSFSEPNDVHSSSLLGSAKS</sequence>
<dbReference type="InterPro" id="IPR028098">
    <property type="entry name" value="Glyco_trans_4-like_N"/>
</dbReference>
<keyword evidence="3" id="KW-1185">Reference proteome</keyword>
<dbReference type="RefSeq" id="WP_189503210.1">
    <property type="nucleotide sequence ID" value="NZ_BMZQ01000001.1"/>
</dbReference>
<dbReference type="Pfam" id="PF13692">
    <property type="entry name" value="Glyco_trans_1_4"/>
    <property type="match status" value="1"/>
</dbReference>
<dbReference type="CDD" id="cd03808">
    <property type="entry name" value="GT4_CapM-like"/>
    <property type="match status" value="1"/>
</dbReference>
<evidence type="ECO:0000313" key="2">
    <source>
        <dbReference type="EMBL" id="GHD07617.1"/>
    </source>
</evidence>
<dbReference type="AlphaFoldDB" id="A0A8J3DT39"/>
<evidence type="ECO:0000313" key="3">
    <source>
        <dbReference type="Proteomes" id="UP000630142"/>
    </source>
</evidence>
<feature type="domain" description="Glycosyltransferase subfamily 4-like N-terminal" evidence="1">
    <location>
        <begin position="18"/>
        <end position="145"/>
    </location>
</feature>
<organism evidence="2 3">
    <name type="scientific">Tianweitania populi</name>
    <dbReference type="NCBI Taxonomy" id="1607949"/>
    <lineage>
        <taxon>Bacteria</taxon>
        <taxon>Pseudomonadati</taxon>
        <taxon>Pseudomonadota</taxon>
        <taxon>Alphaproteobacteria</taxon>
        <taxon>Hyphomicrobiales</taxon>
        <taxon>Phyllobacteriaceae</taxon>
        <taxon>Tianweitania</taxon>
    </lineage>
</organism>
<dbReference type="Gene3D" id="3.40.50.2000">
    <property type="entry name" value="Glycogen Phosphorylase B"/>
    <property type="match status" value="2"/>
</dbReference>
<accession>A0A8J3DT39</accession>
<dbReference type="Proteomes" id="UP000630142">
    <property type="component" value="Unassembled WGS sequence"/>
</dbReference>
<proteinExistence type="predicted"/>
<dbReference type="EMBL" id="BMZQ01000001">
    <property type="protein sequence ID" value="GHD07617.1"/>
    <property type="molecule type" value="Genomic_DNA"/>
</dbReference>
<dbReference type="GO" id="GO:0016757">
    <property type="term" value="F:glycosyltransferase activity"/>
    <property type="evidence" value="ECO:0007669"/>
    <property type="project" value="TreeGrafter"/>
</dbReference>
<protein>
    <submittedName>
        <fullName evidence="2">Glycosyl transferase family 1</fullName>
    </submittedName>
</protein>
<dbReference type="Pfam" id="PF13477">
    <property type="entry name" value="Glyco_trans_4_2"/>
    <property type="match status" value="1"/>
</dbReference>
<gene>
    <name evidence="2" type="ORF">GCM10016234_06210</name>
</gene>
<dbReference type="PANTHER" id="PTHR12526:SF638">
    <property type="entry name" value="SPORE COAT PROTEIN SA"/>
    <property type="match status" value="1"/>
</dbReference>
<name>A0A8J3DT39_9HYPH</name>
<reference evidence="2" key="2">
    <citation type="submission" date="2020-09" db="EMBL/GenBank/DDBJ databases">
        <authorList>
            <person name="Sun Q."/>
            <person name="Kim S."/>
        </authorList>
    </citation>
    <scope>NUCLEOTIDE SEQUENCE</scope>
    <source>
        <strain evidence="2">KCTC 42249</strain>
    </source>
</reference>
<keyword evidence="2" id="KW-0808">Transferase</keyword>
<dbReference type="PANTHER" id="PTHR12526">
    <property type="entry name" value="GLYCOSYLTRANSFERASE"/>
    <property type="match status" value="1"/>
</dbReference>
<comment type="caution">
    <text evidence="2">The sequence shown here is derived from an EMBL/GenBank/DDBJ whole genome shotgun (WGS) entry which is preliminary data.</text>
</comment>
<reference evidence="2" key="1">
    <citation type="journal article" date="2014" name="Int. J. Syst. Evol. Microbiol.">
        <title>Complete genome sequence of Corynebacterium casei LMG S-19264T (=DSM 44701T), isolated from a smear-ripened cheese.</title>
        <authorList>
            <consortium name="US DOE Joint Genome Institute (JGI-PGF)"/>
            <person name="Walter F."/>
            <person name="Albersmeier A."/>
            <person name="Kalinowski J."/>
            <person name="Ruckert C."/>
        </authorList>
    </citation>
    <scope>NUCLEOTIDE SEQUENCE</scope>
    <source>
        <strain evidence="2">KCTC 42249</strain>
    </source>
</reference>
<dbReference type="SUPFAM" id="SSF53756">
    <property type="entry name" value="UDP-Glycosyltransferase/glycogen phosphorylase"/>
    <property type="match status" value="1"/>
</dbReference>